<accession>A0AAI9T083</accession>
<feature type="repeat" description="Solcar" evidence="11">
    <location>
        <begin position="16"/>
        <end position="103"/>
    </location>
</feature>
<name>A0AAI9T083_9ASCO</name>
<dbReference type="InterPro" id="IPR018108">
    <property type="entry name" value="MCP_transmembrane"/>
</dbReference>
<proteinExistence type="inferred from homology"/>
<comment type="similarity">
    <text evidence="12">Belongs to the mitochondrial carrier (TC 2.A.29) family.</text>
</comment>
<dbReference type="AlphaFoldDB" id="A0AAI9T083"/>
<dbReference type="PANTHER" id="PTHR24089">
    <property type="entry name" value="SOLUTE CARRIER FAMILY 25"/>
    <property type="match status" value="1"/>
</dbReference>
<sequence length="308" mass="33631">MNPTPRDDHLKRGSKVAPYEALIAGTVSGGVARGITAPLDTIKIRLQLQSKFFKHGRPVYSLVKDLLQHEGVIALWKGNVPAEMLYIIYGGVQFTSYSMLNANLSLLEKNLNIVKLSSSTHSLIAGVGAGVASTLATYPFDLLRTRLVANTKKDLLGMTATARGIIKADGPGGLFVGMAPAMLAIAPTTGLMFWSYELAREFSTNFGHVPFLEGICGFVAGTFSKGITFPLDTLRKRCQIYPIVHGKRYTRASHVFFNIIEKEGILGLYRGYGISILKTAPTSAISLWTFEIVITSMRKYQNAKPLTK</sequence>
<evidence type="ECO:0000256" key="1">
    <source>
        <dbReference type="ARBA" id="ARBA00002238"/>
    </source>
</evidence>
<dbReference type="Gene3D" id="1.50.40.10">
    <property type="entry name" value="Mitochondrial carrier domain"/>
    <property type="match status" value="1"/>
</dbReference>
<organism evidence="13 14">
    <name type="scientific">Candida oxycetoniae</name>
    <dbReference type="NCBI Taxonomy" id="497107"/>
    <lineage>
        <taxon>Eukaryota</taxon>
        <taxon>Fungi</taxon>
        <taxon>Dikarya</taxon>
        <taxon>Ascomycota</taxon>
        <taxon>Saccharomycotina</taxon>
        <taxon>Pichiomycetes</taxon>
        <taxon>Debaryomycetaceae</taxon>
        <taxon>Candida/Lodderomyces clade</taxon>
        <taxon>Candida</taxon>
    </lineage>
</organism>
<evidence type="ECO:0000256" key="8">
    <source>
        <dbReference type="ARBA" id="ARBA00022989"/>
    </source>
</evidence>
<evidence type="ECO:0000313" key="14">
    <source>
        <dbReference type="Proteomes" id="UP001202479"/>
    </source>
</evidence>
<evidence type="ECO:0000256" key="11">
    <source>
        <dbReference type="PROSITE-ProRule" id="PRU00282"/>
    </source>
</evidence>
<dbReference type="PROSITE" id="PS50920">
    <property type="entry name" value="SOLCAR"/>
    <property type="match status" value="3"/>
</dbReference>
<keyword evidence="14" id="KW-1185">Reference proteome</keyword>
<evidence type="ECO:0000256" key="12">
    <source>
        <dbReference type="RuleBase" id="RU000488"/>
    </source>
</evidence>
<dbReference type="GeneID" id="73378364"/>
<evidence type="ECO:0000256" key="9">
    <source>
        <dbReference type="ARBA" id="ARBA00023128"/>
    </source>
</evidence>
<evidence type="ECO:0000256" key="4">
    <source>
        <dbReference type="ARBA" id="ARBA00022448"/>
    </source>
</evidence>
<evidence type="ECO:0000256" key="2">
    <source>
        <dbReference type="ARBA" id="ARBA00004448"/>
    </source>
</evidence>
<feature type="repeat" description="Solcar" evidence="11">
    <location>
        <begin position="208"/>
        <end position="296"/>
    </location>
</feature>
<reference evidence="13" key="1">
    <citation type="journal article" date="2022" name="DNA Res.">
        <title>Genome analysis of five recently described species of the CUG-Ser clade uncovers Candida theae as a new hybrid lineage with pathogenic potential in the Candida parapsilosis species complex.</title>
        <authorList>
            <person name="Mixao V."/>
            <person name="Del Olmo V."/>
            <person name="Hegedusova E."/>
            <person name="Saus E."/>
            <person name="Pryszcz L."/>
            <person name="Cillingova A."/>
            <person name="Nosek J."/>
            <person name="Gabaldon T."/>
        </authorList>
    </citation>
    <scope>NUCLEOTIDE SEQUENCE</scope>
    <source>
        <strain evidence="13">CBS 10844</strain>
    </source>
</reference>
<keyword evidence="4 12" id="KW-0813">Transport</keyword>
<evidence type="ECO:0000256" key="3">
    <source>
        <dbReference type="ARBA" id="ARBA00021935"/>
    </source>
</evidence>
<evidence type="ECO:0000256" key="7">
    <source>
        <dbReference type="ARBA" id="ARBA00022792"/>
    </source>
</evidence>
<dbReference type="EMBL" id="JAHUZD010000024">
    <property type="protein sequence ID" value="KAI3406267.2"/>
    <property type="molecule type" value="Genomic_DNA"/>
</dbReference>
<comment type="function">
    <text evidence="1">Mitochondrial transporter that mediates uptake of thiamine pyrophosphate (ThPP) into mitochondria.</text>
</comment>
<gene>
    <name evidence="13" type="ORF">KGF56_000747</name>
</gene>
<evidence type="ECO:0000256" key="5">
    <source>
        <dbReference type="ARBA" id="ARBA00022692"/>
    </source>
</evidence>
<dbReference type="GO" id="GO:0055085">
    <property type="term" value="P:transmembrane transport"/>
    <property type="evidence" value="ECO:0007669"/>
    <property type="project" value="InterPro"/>
</dbReference>
<dbReference type="InterPro" id="IPR023395">
    <property type="entry name" value="MCP_dom_sf"/>
</dbReference>
<dbReference type="SUPFAM" id="SSF103506">
    <property type="entry name" value="Mitochondrial carrier"/>
    <property type="match status" value="1"/>
</dbReference>
<keyword evidence="5 11" id="KW-0812">Transmembrane</keyword>
<keyword evidence="6" id="KW-0677">Repeat</keyword>
<dbReference type="RefSeq" id="XP_049182012.1">
    <property type="nucleotide sequence ID" value="XM_049326689.1"/>
</dbReference>
<dbReference type="GO" id="GO:0005743">
    <property type="term" value="C:mitochondrial inner membrane"/>
    <property type="evidence" value="ECO:0007669"/>
    <property type="project" value="UniProtKB-SubCell"/>
</dbReference>
<protein>
    <recommendedName>
        <fullName evidence="3">Mitochondrial thiamine pyrophosphate carrier 1</fullName>
    </recommendedName>
</protein>
<comment type="subcellular location">
    <subcellularLocation>
        <location evidence="2">Mitochondrion inner membrane</location>
        <topology evidence="2">Multi-pass membrane protein</topology>
    </subcellularLocation>
</comment>
<comment type="caution">
    <text evidence="13">The sequence shown here is derived from an EMBL/GenBank/DDBJ whole genome shotgun (WGS) entry which is preliminary data.</text>
</comment>
<dbReference type="Pfam" id="PF00153">
    <property type="entry name" value="Mito_carr"/>
    <property type="match status" value="3"/>
</dbReference>
<dbReference type="Proteomes" id="UP001202479">
    <property type="component" value="Unassembled WGS sequence"/>
</dbReference>
<evidence type="ECO:0000256" key="6">
    <source>
        <dbReference type="ARBA" id="ARBA00022737"/>
    </source>
</evidence>
<keyword evidence="7" id="KW-0999">Mitochondrion inner membrane</keyword>
<feature type="repeat" description="Solcar" evidence="11">
    <location>
        <begin position="117"/>
        <end position="202"/>
    </location>
</feature>
<keyword evidence="8" id="KW-1133">Transmembrane helix</keyword>
<evidence type="ECO:0000313" key="13">
    <source>
        <dbReference type="EMBL" id="KAI3406267.2"/>
    </source>
</evidence>
<keyword evidence="9" id="KW-0496">Mitochondrion</keyword>
<evidence type="ECO:0000256" key="10">
    <source>
        <dbReference type="ARBA" id="ARBA00023136"/>
    </source>
</evidence>
<dbReference type="InterPro" id="IPR002067">
    <property type="entry name" value="MCP"/>
</dbReference>
<keyword evidence="10 11" id="KW-0472">Membrane</keyword>
<dbReference type="PRINTS" id="PR00926">
    <property type="entry name" value="MITOCARRIER"/>
</dbReference>